<evidence type="ECO:0000313" key="2">
    <source>
        <dbReference type="Proteomes" id="UP000326671"/>
    </source>
</evidence>
<keyword evidence="2" id="KW-1185">Reference proteome</keyword>
<keyword evidence="1" id="KW-0449">Lipoprotein</keyword>
<dbReference type="InterPro" id="IPR036249">
    <property type="entry name" value="Thioredoxin-like_sf"/>
</dbReference>
<comment type="caution">
    <text evidence="1">The sequence shown here is derived from an EMBL/GenBank/DDBJ whole genome shotgun (WGS) entry which is preliminary data.</text>
</comment>
<dbReference type="RefSeq" id="WP_150439677.1">
    <property type="nucleotide sequence ID" value="NZ_VYKL01000015.1"/>
</dbReference>
<dbReference type="EMBL" id="VYKL01000015">
    <property type="protein sequence ID" value="KAA9026027.1"/>
    <property type="molecule type" value="Genomic_DNA"/>
</dbReference>
<organism evidence="1 2">
    <name type="scientific">Niallia endozanthoxylica</name>
    <dbReference type="NCBI Taxonomy" id="2036016"/>
    <lineage>
        <taxon>Bacteria</taxon>
        <taxon>Bacillati</taxon>
        <taxon>Bacillota</taxon>
        <taxon>Bacilli</taxon>
        <taxon>Bacillales</taxon>
        <taxon>Bacillaceae</taxon>
        <taxon>Niallia</taxon>
    </lineage>
</organism>
<dbReference type="OrthoDB" id="2864505at2"/>
<dbReference type="Proteomes" id="UP000326671">
    <property type="component" value="Unassembled WGS sequence"/>
</dbReference>
<gene>
    <name evidence="1" type="ORF">F4V44_09095</name>
</gene>
<name>A0A5J5HVT4_9BACI</name>
<dbReference type="AlphaFoldDB" id="A0A5J5HVT4"/>
<sequence length="139" mass="15860">MITIYYVKRGIGYMKRKPILLMTASLLLLLSCDKKEPQHSLSIDHNTKQIVFFSNDEALEQEVSYYDAIIELKNNYPEEMKNLKILSASELDDYSRIFEIDHCPALLVFYQNKVIAEIEGVATKEEVIAPIAKVLSGTS</sequence>
<accession>A0A5J5HVT4</accession>
<reference evidence="1 2" key="1">
    <citation type="submission" date="2019-09" db="EMBL/GenBank/DDBJ databases">
        <title>Whole genome sequences of isolates from the Mars Exploration Rovers.</title>
        <authorList>
            <person name="Seuylemezian A."/>
            <person name="Vaishampayan P."/>
        </authorList>
    </citation>
    <scope>NUCLEOTIDE SEQUENCE [LARGE SCALE GENOMIC DNA]</scope>
    <source>
        <strain evidence="1 2">MER_TA_151</strain>
    </source>
</reference>
<dbReference type="Gene3D" id="3.40.30.10">
    <property type="entry name" value="Glutaredoxin"/>
    <property type="match status" value="1"/>
</dbReference>
<dbReference type="SUPFAM" id="SSF52833">
    <property type="entry name" value="Thioredoxin-like"/>
    <property type="match status" value="1"/>
</dbReference>
<protein>
    <submittedName>
        <fullName evidence="1">Small peptidoglycan-associated lipoprotein</fullName>
    </submittedName>
</protein>
<proteinExistence type="predicted"/>
<evidence type="ECO:0000313" key="1">
    <source>
        <dbReference type="EMBL" id="KAA9026027.1"/>
    </source>
</evidence>